<dbReference type="Pfam" id="PF00110">
    <property type="entry name" value="wnt"/>
    <property type="match status" value="1"/>
</dbReference>
<dbReference type="RefSeq" id="XP_013420014.1">
    <property type="nucleotide sequence ID" value="XM_013564560.1"/>
</dbReference>
<evidence type="ECO:0000256" key="2">
    <source>
        <dbReference type="ARBA" id="ARBA00005683"/>
    </source>
</evidence>
<dbReference type="FunCoup" id="A0A1S3KC49">
    <property type="interactions" value="139"/>
</dbReference>
<dbReference type="GO" id="GO:0005615">
    <property type="term" value="C:extracellular space"/>
    <property type="evidence" value="ECO:0007669"/>
    <property type="project" value="TreeGrafter"/>
</dbReference>
<dbReference type="InParanoid" id="A0A1S3KC49"/>
<evidence type="ECO:0000256" key="7">
    <source>
        <dbReference type="ARBA" id="ARBA00023157"/>
    </source>
</evidence>
<proteinExistence type="inferred from homology"/>
<evidence type="ECO:0000256" key="11">
    <source>
        <dbReference type="SAM" id="SignalP"/>
    </source>
</evidence>
<dbReference type="CDD" id="cd19338">
    <property type="entry name" value="Wnt_Wnt6"/>
    <property type="match status" value="1"/>
</dbReference>
<dbReference type="InterPro" id="IPR043158">
    <property type="entry name" value="Wnt_C"/>
</dbReference>
<evidence type="ECO:0000256" key="10">
    <source>
        <dbReference type="RuleBase" id="RU003500"/>
    </source>
</evidence>
<evidence type="ECO:0000256" key="5">
    <source>
        <dbReference type="ARBA" id="ARBA00022530"/>
    </source>
</evidence>
<evidence type="ECO:0000256" key="9">
    <source>
        <dbReference type="ARBA" id="ARBA00023288"/>
    </source>
</evidence>
<dbReference type="PROSITE" id="PS00246">
    <property type="entry name" value="WNT1"/>
    <property type="match status" value="1"/>
</dbReference>
<dbReference type="FunFam" id="3.30.2460.20:FF:000001">
    <property type="entry name" value="Wnt homolog"/>
    <property type="match status" value="1"/>
</dbReference>
<dbReference type="GeneID" id="106180551"/>
<evidence type="ECO:0000313" key="12">
    <source>
        <dbReference type="Proteomes" id="UP000085678"/>
    </source>
</evidence>
<dbReference type="STRING" id="7574.A0A1S3KC49"/>
<dbReference type="GO" id="GO:0030182">
    <property type="term" value="P:neuron differentiation"/>
    <property type="evidence" value="ECO:0007669"/>
    <property type="project" value="TreeGrafter"/>
</dbReference>
<dbReference type="GO" id="GO:0005125">
    <property type="term" value="F:cytokine activity"/>
    <property type="evidence" value="ECO:0007669"/>
    <property type="project" value="TreeGrafter"/>
</dbReference>
<evidence type="ECO:0000256" key="8">
    <source>
        <dbReference type="ARBA" id="ARBA00023180"/>
    </source>
</evidence>
<keyword evidence="8" id="KW-0325">Glycoprotein</keyword>
<dbReference type="InterPro" id="IPR018161">
    <property type="entry name" value="Wnt_CS"/>
</dbReference>
<organism evidence="12 13">
    <name type="scientific">Lingula anatina</name>
    <name type="common">Brachiopod</name>
    <name type="synonym">Lingula unguis</name>
    <dbReference type="NCBI Taxonomy" id="7574"/>
    <lineage>
        <taxon>Eukaryota</taxon>
        <taxon>Metazoa</taxon>
        <taxon>Spiralia</taxon>
        <taxon>Lophotrochozoa</taxon>
        <taxon>Brachiopoda</taxon>
        <taxon>Linguliformea</taxon>
        <taxon>Lingulata</taxon>
        <taxon>Lingulida</taxon>
        <taxon>Linguloidea</taxon>
        <taxon>Lingulidae</taxon>
        <taxon>Lingula</taxon>
    </lineage>
</organism>
<name>A0A1S3KC49_LINAN</name>
<keyword evidence="12" id="KW-1185">Reference proteome</keyword>
<keyword evidence="3 10" id="KW-0217">Developmental protein</keyword>
<sequence>MHLQGVLVCLFFYLMCPDNIGGVWWSFIHSRAVGSPLVMDPNSICRKTRRLVGKQQEICQKEPEVVSQVAKGAQLALAQCQFQFRHRKWNCSTQHKSFGRILNLDTRETAFVFAVTAAGVVYSVTQACSMGLLLQCTCADVKIRDFKTDGEWEWGGCGDNVEFGYLKSKAFMDARRKKRQNDMRTLIQLHNNEAGRLAVQNHMRKECKCHGLSGSCALKTCWRKMPIFNDVGNILKEKFDGATKMIGSNDGKSLMPEDITVKHPASEDLIYSENSPDFCKPNRRVGSLGTRDRDCDPLSKGVGGCDILCCGRGFKKFQMTVRENCRCVFKWCCEVNCKTCVTVKTIYRCL</sequence>
<reference evidence="13" key="1">
    <citation type="submission" date="2025-08" db="UniProtKB">
        <authorList>
            <consortium name="RefSeq"/>
        </authorList>
    </citation>
    <scope>IDENTIFICATION</scope>
    <source>
        <tissue evidence="13">Gonads</tissue>
    </source>
</reference>
<dbReference type="GO" id="GO:0060070">
    <property type="term" value="P:canonical Wnt signaling pathway"/>
    <property type="evidence" value="ECO:0007669"/>
    <property type="project" value="TreeGrafter"/>
</dbReference>
<evidence type="ECO:0000313" key="13">
    <source>
        <dbReference type="RefSeq" id="XP_013420014.1"/>
    </source>
</evidence>
<keyword evidence="11" id="KW-0732">Signal</keyword>
<evidence type="ECO:0000256" key="6">
    <source>
        <dbReference type="ARBA" id="ARBA00022687"/>
    </source>
</evidence>
<dbReference type="AlphaFoldDB" id="A0A1S3KC49"/>
<dbReference type="InterPro" id="IPR005817">
    <property type="entry name" value="Wnt"/>
</dbReference>
<feature type="chain" id="PRO_5010237366" description="Protein Wnt" evidence="11">
    <location>
        <begin position="23"/>
        <end position="350"/>
    </location>
</feature>
<dbReference type="KEGG" id="lak:106180551"/>
<keyword evidence="5" id="KW-0272">Extracellular matrix</keyword>
<keyword evidence="9" id="KW-0449">Lipoprotein</keyword>
<dbReference type="Gene3D" id="3.30.2460.20">
    <property type="match status" value="1"/>
</dbReference>
<comment type="similarity">
    <text evidence="2 10">Belongs to the Wnt family.</text>
</comment>
<dbReference type="GO" id="GO:0005109">
    <property type="term" value="F:frizzled binding"/>
    <property type="evidence" value="ECO:0007669"/>
    <property type="project" value="TreeGrafter"/>
</dbReference>
<dbReference type="Proteomes" id="UP000085678">
    <property type="component" value="Unplaced"/>
</dbReference>
<protein>
    <recommendedName>
        <fullName evidence="10">Protein Wnt</fullName>
    </recommendedName>
</protein>
<evidence type="ECO:0000256" key="1">
    <source>
        <dbReference type="ARBA" id="ARBA00004498"/>
    </source>
</evidence>
<keyword evidence="6 10" id="KW-0879">Wnt signaling pathway</keyword>
<dbReference type="GO" id="GO:0045165">
    <property type="term" value="P:cell fate commitment"/>
    <property type="evidence" value="ECO:0007669"/>
    <property type="project" value="TreeGrafter"/>
</dbReference>
<evidence type="ECO:0000256" key="3">
    <source>
        <dbReference type="ARBA" id="ARBA00022473"/>
    </source>
</evidence>
<keyword evidence="4" id="KW-0964">Secreted</keyword>
<accession>A0A1S3KC49</accession>
<keyword evidence="7" id="KW-1015">Disulfide bond</keyword>
<gene>
    <name evidence="13" type="primary">LOC106180551</name>
</gene>
<dbReference type="SMART" id="SM00097">
    <property type="entry name" value="WNT1"/>
    <property type="match status" value="1"/>
</dbReference>
<evidence type="ECO:0000256" key="4">
    <source>
        <dbReference type="ARBA" id="ARBA00022525"/>
    </source>
</evidence>
<feature type="signal peptide" evidence="11">
    <location>
        <begin position="1"/>
        <end position="22"/>
    </location>
</feature>
<dbReference type="OrthoDB" id="5945655at2759"/>
<comment type="function">
    <text evidence="10">Ligand for members of the frizzled family of seven transmembrane receptors.</text>
</comment>
<dbReference type="PANTHER" id="PTHR12027">
    <property type="entry name" value="WNT RELATED"/>
    <property type="match status" value="1"/>
</dbReference>
<dbReference type="PRINTS" id="PR01349">
    <property type="entry name" value="WNTPROTEIN"/>
</dbReference>
<dbReference type="InterPro" id="IPR009143">
    <property type="entry name" value="Wnt6"/>
</dbReference>
<comment type="subcellular location">
    <subcellularLocation>
        <location evidence="1 10">Secreted</location>
        <location evidence="1 10">Extracellular space</location>
        <location evidence="1 10">Extracellular matrix</location>
    </subcellularLocation>
</comment>
<dbReference type="PANTHER" id="PTHR12027:SF72">
    <property type="entry name" value="PROTEIN WNT-6"/>
    <property type="match status" value="1"/>
</dbReference>